<protein>
    <submittedName>
        <fullName evidence="2">Uncharacterized protein</fullName>
    </submittedName>
</protein>
<feature type="compositionally biased region" description="Basic and acidic residues" evidence="1">
    <location>
        <begin position="25"/>
        <end position="43"/>
    </location>
</feature>
<evidence type="ECO:0000256" key="1">
    <source>
        <dbReference type="SAM" id="MobiDB-lite"/>
    </source>
</evidence>
<dbReference type="AlphaFoldDB" id="A0A544TK97"/>
<comment type="caution">
    <text evidence="2">The sequence shown here is derived from an EMBL/GenBank/DDBJ whole genome shotgun (WGS) entry which is preliminary data.</text>
</comment>
<organism evidence="2 3">
    <name type="scientific">Psychrobacillus vulpis</name>
    <dbReference type="NCBI Taxonomy" id="2325572"/>
    <lineage>
        <taxon>Bacteria</taxon>
        <taxon>Bacillati</taxon>
        <taxon>Bacillota</taxon>
        <taxon>Bacilli</taxon>
        <taxon>Bacillales</taxon>
        <taxon>Bacillaceae</taxon>
        <taxon>Psychrobacillus</taxon>
    </lineage>
</organism>
<keyword evidence="3" id="KW-1185">Reference proteome</keyword>
<dbReference type="Proteomes" id="UP000316626">
    <property type="component" value="Unassembled WGS sequence"/>
</dbReference>
<reference evidence="2 3" key="1">
    <citation type="submission" date="2019-06" db="EMBL/GenBank/DDBJ databases">
        <title>Psychrobacillus vulpis sp. nov., a new species isolated from feces of a red fox that inhabits in The Tablas de Daimiel Natural Park, Albacete, Spain.</title>
        <authorList>
            <person name="Rodriguez M."/>
            <person name="Reina J.C."/>
            <person name="Bejar V."/>
            <person name="Llamas I."/>
        </authorList>
    </citation>
    <scope>NUCLEOTIDE SEQUENCE [LARGE SCALE GENOMIC DNA]</scope>
    <source>
        <strain evidence="2 3">Z8</strain>
    </source>
</reference>
<evidence type="ECO:0000313" key="3">
    <source>
        <dbReference type="Proteomes" id="UP000316626"/>
    </source>
</evidence>
<proteinExistence type="predicted"/>
<accession>A0A544TK97</accession>
<gene>
    <name evidence="2" type="ORF">FG384_17155</name>
</gene>
<dbReference type="EMBL" id="VDGI01000024">
    <property type="protein sequence ID" value="TQR17848.1"/>
    <property type="molecule type" value="Genomic_DNA"/>
</dbReference>
<feature type="region of interest" description="Disordered" evidence="1">
    <location>
        <begin position="25"/>
        <end position="47"/>
    </location>
</feature>
<sequence>MLFPLESSPSAAILGRGPITAEKSWRDSCGKNKRTETLQERQRRSGSVLARGKRVTFRSGSLMPSSFCCCIV</sequence>
<name>A0A544TK97_9BACI</name>
<evidence type="ECO:0000313" key="2">
    <source>
        <dbReference type="EMBL" id="TQR17848.1"/>
    </source>
</evidence>